<keyword evidence="5" id="KW-1185">Reference proteome</keyword>
<evidence type="ECO:0000256" key="3">
    <source>
        <dbReference type="ARBA" id="ARBA00022837"/>
    </source>
</evidence>
<dbReference type="Pfam" id="PF01263">
    <property type="entry name" value="Aldose_epim"/>
    <property type="match status" value="1"/>
</dbReference>
<name>A0A4R6IVS4_9BACT</name>
<dbReference type="InterPro" id="IPR011013">
    <property type="entry name" value="Gal_mutarotase_sf_dom"/>
</dbReference>
<protein>
    <submittedName>
        <fullName evidence="4">Galactose mutarotase-like enzyme</fullName>
    </submittedName>
</protein>
<dbReference type="EMBL" id="SNWP01000011">
    <property type="protein sequence ID" value="TDO26752.1"/>
    <property type="molecule type" value="Genomic_DNA"/>
</dbReference>
<dbReference type="InterPro" id="IPR014718">
    <property type="entry name" value="GH-type_carb-bd"/>
</dbReference>
<gene>
    <name evidence="4" type="ORF">BC659_2062</name>
</gene>
<dbReference type="OrthoDB" id="9795355at2"/>
<dbReference type="RefSeq" id="WP_133474631.1">
    <property type="nucleotide sequence ID" value="NZ_SNWP01000011.1"/>
</dbReference>
<sequence length="291" mass="33169">MSLYHLSNEYLSVSISDKGAELQSIVHNGTGFEYMWSGNPDYWAKKSPVLFPIVGGLKNNTYQYGRNTYLLGRHGFARDRFFSVVDQSVDSILFSLASDTESLLVYPFQFVFQIGYQLDKNSIQVSYRIVNTDTKELYFSVGAHPAFAVPFVKDTVFEDYYLAFNQREYTGIWPLSPEGLIKEDAVSFFENQDTITLQKSLFYGDALVFKSLRSDSISILCHKHAHGIKVAYQQFPYMGIWSAKNADFICIEPWCGIADHVNTSGKIEEKEGIHSLHAGEQFIRNWSVTVF</sequence>
<dbReference type="GO" id="GO:0005975">
    <property type="term" value="P:carbohydrate metabolic process"/>
    <property type="evidence" value="ECO:0007669"/>
    <property type="project" value="InterPro"/>
</dbReference>
<dbReference type="Gene3D" id="2.70.98.10">
    <property type="match status" value="1"/>
</dbReference>
<dbReference type="PANTHER" id="PTHR11122:SF13">
    <property type="entry name" value="GLUCOSE-6-PHOSPHATE 1-EPIMERASE"/>
    <property type="match status" value="1"/>
</dbReference>
<comment type="caution">
    <text evidence="4">The sequence shown here is derived from an EMBL/GenBank/DDBJ whole genome shotgun (WGS) entry which is preliminary data.</text>
</comment>
<comment type="subunit">
    <text evidence="2">Monomer.</text>
</comment>
<evidence type="ECO:0000313" key="4">
    <source>
        <dbReference type="EMBL" id="TDO26752.1"/>
    </source>
</evidence>
<dbReference type="SUPFAM" id="SSF74650">
    <property type="entry name" value="Galactose mutarotase-like"/>
    <property type="match status" value="1"/>
</dbReference>
<evidence type="ECO:0000313" key="5">
    <source>
        <dbReference type="Proteomes" id="UP000295741"/>
    </source>
</evidence>
<dbReference type="CDD" id="cd09024">
    <property type="entry name" value="Aldose_epim_lacX"/>
    <property type="match status" value="1"/>
</dbReference>
<dbReference type="PANTHER" id="PTHR11122">
    <property type="entry name" value="APOSPORY-ASSOCIATED PROTEIN C-RELATED"/>
    <property type="match status" value="1"/>
</dbReference>
<organism evidence="4 5">
    <name type="scientific">Sediminibacterium goheungense</name>
    <dbReference type="NCBI Taxonomy" id="1086393"/>
    <lineage>
        <taxon>Bacteria</taxon>
        <taxon>Pseudomonadati</taxon>
        <taxon>Bacteroidota</taxon>
        <taxon>Chitinophagia</taxon>
        <taxon>Chitinophagales</taxon>
        <taxon>Chitinophagaceae</taxon>
        <taxon>Sediminibacterium</taxon>
    </lineage>
</organism>
<evidence type="ECO:0000256" key="1">
    <source>
        <dbReference type="ARBA" id="ARBA00001913"/>
    </source>
</evidence>
<dbReference type="GO" id="GO:0016853">
    <property type="term" value="F:isomerase activity"/>
    <property type="evidence" value="ECO:0007669"/>
    <property type="project" value="InterPro"/>
</dbReference>
<dbReference type="InterPro" id="IPR037481">
    <property type="entry name" value="LacX"/>
</dbReference>
<keyword evidence="3" id="KW-0106">Calcium</keyword>
<evidence type="ECO:0000256" key="2">
    <source>
        <dbReference type="ARBA" id="ARBA00011245"/>
    </source>
</evidence>
<accession>A0A4R6IVS4</accession>
<proteinExistence type="predicted"/>
<reference evidence="4 5" key="1">
    <citation type="submission" date="2019-03" db="EMBL/GenBank/DDBJ databases">
        <title>Genomic Encyclopedia of Archaeal and Bacterial Type Strains, Phase II (KMG-II): from individual species to whole genera.</title>
        <authorList>
            <person name="Goeker M."/>
        </authorList>
    </citation>
    <scope>NUCLEOTIDE SEQUENCE [LARGE SCALE GENOMIC DNA]</scope>
    <source>
        <strain evidence="4 5">DSM 28323</strain>
    </source>
</reference>
<dbReference type="AlphaFoldDB" id="A0A4R6IVS4"/>
<dbReference type="Proteomes" id="UP000295741">
    <property type="component" value="Unassembled WGS sequence"/>
</dbReference>
<comment type="cofactor">
    <cofactor evidence="1">
        <name>Ca(2+)</name>
        <dbReference type="ChEBI" id="CHEBI:29108"/>
    </cofactor>
</comment>
<dbReference type="GO" id="GO:0030246">
    <property type="term" value="F:carbohydrate binding"/>
    <property type="evidence" value="ECO:0007669"/>
    <property type="project" value="InterPro"/>
</dbReference>
<dbReference type="InterPro" id="IPR008183">
    <property type="entry name" value="Aldose_1/G6P_1-epimerase"/>
</dbReference>